<dbReference type="Proteomes" id="UP001501442">
    <property type="component" value="Unassembled WGS sequence"/>
</dbReference>
<reference evidence="4" key="1">
    <citation type="journal article" date="2019" name="Int. J. Syst. Evol. Microbiol.">
        <title>The Global Catalogue of Microorganisms (GCM) 10K type strain sequencing project: providing services to taxonomists for standard genome sequencing and annotation.</title>
        <authorList>
            <consortium name="The Broad Institute Genomics Platform"/>
            <consortium name="The Broad Institute Genome Sequencing Center for Infectious Disease"/>
            <person name="Wu L."/>
            <person name="Ma J."/>
        </authorList>
    </citation>
    <scope>NUCLEOTIDE SEQUENCE [LARGE SCALE GENOMIC DNA]</scope>
    <source>
        <strain evidence="4">JCM 17939</strain>
    </source>
</reference>
<keyword evidence="4" id="KW-1185">Reference proteome</keyword>
<dbReference type="Gene3D" id="1.10.1660.10">
    <property type="match status" value="1"/>
</dbReference>
<sequence length="275" mass="28212">MDGPWTLAELTTKAASVLSDGRSPRPSGRVRDLPNERMIRWYVTIGLVDPPLSRRGRIAVYGPRHLLQLVAVKRRQAEGRSLADIQAELTGATDATLQRIAGLDPLDLPAAGPGETTAAPARPPAPHPAGDSPAPGAPPPGEAAPESAADATRPERVIGESGPERFTDGPASARVARRFWADRPAPPPARGTTPRGAEPAPDTPATAGTRDATANGTDDAFGTISAPAAGALVRGVRLAPGVTLLLDSSPSPDDAAAIVAAAAPLLDLLTERGLL</sequence>
<organism evidence="3 4">
    <name type="scientific">Actinoallomurus vinaceus</name>
    <dbReference type="NCBI Taxonomy" id="1080074"/>
    <lineage>
        <taxon>Bacteria</taxon>
        <taxon>Bacillati</taxon>
        <taxon>Actinomycetota</taxon>
        <taxon>Actinomycetes</taxon>
        <taxon>Streptosporangiales</taxon>
        <taxon>Thermomonosporaceae</taxon>
        <taxon>Actinoallomurus</taxon>
    </lineage>
</organism>
<dbReference type="RefSeq" id="WP_345428901.1">
    <property type="nucleotide sequence ID" value="NZ_BAABHK010000001.1"/>
</dbReference>
<gene>
    <name evidence="3" type="ORF">GCM10023196_005030</name>
</gene>
<feature type="compositionally biased region" description="Low complexity" evidence="1">
    <location>
        <begin position="109"/>
        <end position="120"/>
    </location>
</feature>
<dbReference type="SUPFAM" id="SSF46955">
    <property type="entry name" value="Putative DNA-binding domain"/>
    <property type="match status" value="1"/>
</dbReference>
<evidence type="ECO:0000256" key="1">
    <source>
        <dbReference type="SAM" id="MobiDB-lite"/>
    </source>
</evidence>
<dbReference type="Pfam" id="PF13411">
    <property type="entry name" value="MerR_1"/>
    <property type="match status" value="1"/>
</dbReference>
<evidence type="ECO:0000259" key="2">
    <source>
        <dbReference type="Pfam" id="PF13411"/>
    </source>
</evidence>
<accession>A0ABP8TZV7</accession>
<feature type="region of interest" description="Disordered" evidence="1">
    <location>
        <begin position="105"/>
        <end position="221"/>
    </location>
</feature>
<evidence type="ECO:0000313" key="4">
    <source>
        <dbReference type="Proteomes" id="UP001501442"/>
    </source>
</evidence>
<dbReference type="InterPro" id="IPR000551">
    <property type="entry name" value="MerR-type_HTH_dom"/>
</dbReference>
<dbReference type="EMBL" id="BAABHK010000001">
    <property type="protein sequence ID" value="GAA4620558.1"/>
    <property type="molecule type" value="Genomic_DNA"/>
</dbReference>
<evidence type="ECO:0000313" key="3">
    <source>
        <dbReference type="EMBL" id="GAA4620558.1"/>
    </source>
</evidence>
<feature type="compositionally biased region" description="Basic and acidic residues" evidence="1">
    <location>
        <begin position="152"/>
        <end position="167"/>
    </location>
</feature>
<comment type="caution">
    <text evidence="3">The sequence shown here is derived from an EMBL/GenBank/DDBJ whole genome shotgun (WGS) entry which is preliminary data.</text>
</comment>
<name>A0ABP8TZV7_9ACTN</name>
<protein>
    <recommendedName>
        <fullName evidence="2">HTH merR-type domain-containing protein</fullName>
    </recommendedName>
</protein>
<feature type="domain" description="HTH merR-type" evidence="2">
    <location>
        <begin position="37"/>
        <end position="89"/>
    </location>
</feature>
<proteinExistence type="predicted"/>
<dbReference type="InterPro" id="IPR009061">
    <property type="entry name" value="DNA-bd_dom_put_sf"/>
</dbReference>